<evidence type="ECO:0008006" key="4">
    <source>
        <dbReference type="Google" id="ProtNLM"/>
    </source>
</evidence>
<feature type="signal peptide" evidence="1">
    <location>
        <begin position="1"/>
        <end position="25"/>
    </location>
</feature>
<organism evidence="2 3">
    <name type="scientific">Lacipirellula limnantheis</name>
    <dbReference type="NCBI Taxonomy" id="2528024"/>
    <lineage>
        <taxon>Bacteria</taxon>
        <taxon>Pseudomonadati</taxon>
        <taxon>Planctomycetota</taxon>
        <taxon>Planctomycetia</taxon>
        <taxon>Pirellulales</taxon>
        <taxon>Lacipirellulaceae</taxon>
        <taxon>Lacipirellula</taxon>
    </lineage>
</organism>
<keyword evidence="1" id="KW-0732">Signal</keyword>
<dbReference type="EMBL" id="CP036339">
    <property type="protein sequence ID" value="QDT75550.1"/>
    <property type="molecule type" value="Genomic_DNA"/>
</dbReference>
<proteinExistence type="predicted"/>
<dbReference type="KEGG" id="llh:I41_47610"/>
<gene>
    <name evidence="2" type="ORF">I41_47610</name>
</gene>
<evidence type="ECO:0000313" key="2">
    <source>
        <dbReference type="EMBL" id="QDT75550.1"/>
    </source>
</evidence>
<feature type="chain" id="PRO_5022112270" description="PEP-CTERM protein-sorting domain-containing protein" evidence="1">
    <location>
        <begin position="26"/>
        <end position="283"/>
    </location>
</feature>
<dbReference type="AlphaFoldDB" id="A0A517U4R4"/>
<accession>A0A517U4R4</accession>
<evidence type="ECO:0000256" key="1">
    <source>
        <dbReference type="SAM" id="SignalP"/>
    </source>
</evidence>
<reference evidence="2 3" key="1">
    <citation type="submission" date="2019-02" db="EMBL/GenBank/DDBJ databases">
        <title>Deep-cultivation of Planctomycetes and their phenomic and genomic characterization uncovers novel biology.</title>
        <authorList>
            <person name="Wiegand S."/>
            <person name="Jogler M."/>
            <person name="Boedeker C."/>
            <person name="Pinto D."/>
            <person name="Vollmers J."/>
            <person name="Rivas-Marin E."/>
            <person name="Kohn T."/>
            <person name="Peeters S.H."/>
            <person name="Heuer A."/>
            <person name="Rast P."/>
            <person name="Oberbeckmann S."/>
            <person name="Bunk B."/>
            <person name="Jeske O."/>
            <person name="Meyerdierks A."/>
            <person name="Storesund J.E."/>
            <person name="Kallscheuer N."/>
            <person name="Luecker S."/>
            <person name="Lage O.M."/>
            <person name="Pohl T."/>
            <person name="Merkel B.J."/>
            <person name="Hornburger P."/>
            <person name="Mueller R.-W."/>
            <person name="Bruemmer F."/>
            <person name="Labrenz M."/>
            <person name="Spormann A.M."/>
            <person name="Op den Camp H."/>
            <person name="Overmann J."/>
            <person name="Amann R."/>
            <person name="Jetten M.S.M."/>
            <person name="Mascher T."/>
            <person name="Medema M.H."/>
            <person name="Devos D.P."/>
            <person name="Kaster A.-K."/>
            <person name="Ovreas L."/>
            <person name="Rohde M."/>
            <person name="Galperin M.Y."/>
            <person name="Jogler C."/>
        </authorList>
    </citation>
    <scope>NUCLEOTIDE SEQUENCE [LARGE SCALE GENOMIC DNA]</scope>
    <source>
        <strain evidence="2 3">I41</strain>
    </source>
</reference>
<dbReference type="Proteomes" id="UP000317909">
    <property type="component" value="Chromosome"/>
</dbReference>
<protein>
    <recommendedName>
        <fullName evidence="4">PEP-CTERM protein-sorting domain-containing protein</fullName>
    </recommendedName>
</protein>
<sequence precursor="true">MRLNRVALLLCATALAITLAPLSRAAVLLDENFDDDAVGTIANTIDIALGANGPGSDMEVVGPGSSYTEPFGPSGNHSLVFDNFNGGSANPNVWPFAVWNNELGQPGNTYREGTLEFDLYLNNDVVNGVDQKFWTYVDLRIGFNTAFPNTAGDTIVYGNFRVQDGVGYYFFDNAFGPSNGHPILPDTVHSVKYTVLPNETYTLQVDGNYVEKDGSKFVPWRATGAGKGFNVLAIGSAFGPNFLTNNPFYLDNLKVTATPEPATLGLGATALAAFAAVGRRRRR</sequence>
<keyword evidence="3" id="KW-1185">Reference proteome</keyword>
<evidence type="ECO:0000313" key="3">
    <source>
        <dbReference type="Proteomes" id="UP000317909"/>
    </source>
</evidence>
<dbReference type="RefSeq" id="WP_145435244.1">
    <property type="nucleotide sequence ID" value="NZ_CP036339.1"/>
</dbReference>
<name>A0A517U4R4_9BACT</name>